<comment type="caution">
    <text evidence="1">The sequence shown here is derived from an EMBL/GenBank/DDBJ whole genome shotgun (WGS) entry which is preliminary data.</text>
</comment>
<gene>
    <name evidence="1" type="ORF">HGG76_15615</name>
</gene>
<accession>A0A7X6FR97</accession>
<evidence type="ECO:0000313" key="1">
    <source>
        <dbReference type="EMBL" id="NKW10313.1"/>
    </source>
</evidence>
<protein>
    <submittedName>
        <fullName evidence="1">Uncharacterized protein</fullName>
    </submittedName>
</protein>
<name>A0A7X6FR97_9HYPH</name>
<evidence type="ECO:0000313" key="2">
    <source>
        <dbReference type="Proteomes" id="UP000558475"/>
    </source>
</evidence>
<dbReference type="AlphaFoldDB" id="A0A7X6FR97"/>
<dbReference type="Proteomes" id="UP000558475">
    <property type="component" value="Unassembled WGS sequence"/>
</dbReference>
<sequence length="54" mass="6088">MTQTRFVDPTGDEETKNSIVYDFPSREGRVLAGKTVSSGLALKKRDLNLTRLFQ</sequence>
<organism evidence="1 2">
    <name type="scientific">Brucella tritici</name>
    <dbReference type="NCBI Taxonomy" id="94626"/>
    <lineage>
        <taxon>Bacteria</taxon>
        <taxon>Pseudomonadati</taxon>
        <taxon>Pseudomonadota</taxon>
        <taxon>Alphaproteobacteria</taxon>
        <taxon>Hyphomicrobiales</taxon>
        <taxon>Brucellaceae</taxon>
        <taxon>Brucella/Ochrobactrum group</taxon>
        <taxon>Brucella</taxon>
    </lineage>
</organism>
<dbReference type="EMBL" id="JAAXZB010000002">
    <property type="protein sequence ID" value="NKW10313.1"/>
    <property type="molecule type" value="Genomic_DNA"/>
</dbReference>
<proteinExistence type="predicted"/>
<reference evidence="1 2" key="1">
    <citation type="submission" date="2020-04" db="EMBL/GenBank/DDBJ databases">
        <title>Whole genome sequencing of clinical and environmental type strains of Ochrobactrum.</title>
        <authorList>
            <person name="Dharne M."/>
        </authorList>
    </citation>
    <scope>NUCLEOTIDE SEQUENCE [LARGE SCALE GENOMIC DNA]</scope>
    <source>
        <strain evidence="1 2">DSM 13340</strain>
    </source>
</reference>